<evidence type="ECO:0000256" key="1">
    <source>
        <dbReference type="RuleBase" id="RU004560"/>
    </source>
</evidence>
<proteinExistence type="inferred from homology"/>
<dbReference type="InterPro" id="IPR030379">
    <property type="entry name" value="G_SEPTIN_dom"/>
</dbReference>
<dbReference type="OrthoDB" id="5340910at2759"/>
<feature type="domain" description="Septin-type G" evidence="3">
    <location>
        <begin position="20"/>
        <end position="387"/>
    </location>
</feature>
<comment type="similarity">
    <text evidence="1">Belongs to the TRAFAC class TrmE-Era-EngA-EngB-Septin-like GTPase superfamily. Septin GTPase family.</text>
</comment>
<keyword evidence="1" id="KW-0547">Nucleotide-binding</keyword>
<dbReference type="Gene3D" id="3.40.50.300">
    <property type="entry name" value="P-loop containing nucleotide triphosphate hydrolases"/>
    <property type="match status" value="1"/>
</dbReference>
<protein>
    <recommendedName>
        <fullName evidence="3">Septin-type G domain-containing protein</fullName>
    </recommendedName>
</protein>
<gene>
    <name evidence="4" type="ORF">BGZ70_006226</name>
</gene>
<dbReference type="Proteomes" id="UP000738359">
    <property type="component" value="Unassembled WGS sequence"/>
</dbReference>
<dbReference type="GO" id="GO:0005525">
    <property type="term" value="F:GTP binding"/>
    <property type="evidence" value="ECO:0007669"/>
    <property type="project" value="UniProtKB-KW"/>
</dbReference>
<evidence type="ECO:0000313" key="4">
    <source>
        <dbReference type="EMBL" id="KAF9964591.1"/>
    </source>
</evidence>
<feature type="compositionally biased region" description="Acidic residues" evidence="2">
    <location>
        <begin position="81"/>
        <end position="111"/>
    </location>
</feature>
<feature type="region of interest" description="Disordered" evidence="2">
    <location>
        <begin position="56"/>
        <end position="115"/>
    </location>
</feature>
<sequence length="387" mass="44289">MASVQSSTATLLANPFAGQNIGHLRLAVVGDSGVGKTSFAREFIVTLPEVLSHDWEPVNPLKSKKNATKDSDKDQDKDTENNDEDNDNNNNKEDEEKEEQENEDGEDDDDYDYPRTETLTEKFSSTMMEIPWDNMEADDEVPARNLVFLDTPGYGSVIDARTNFDLFMSYVRQAFEEKHSRISPFMEVSNNELMRSLVTGVGAHKFIDVCFYMILHRLKPIDVEYMRLISEKANVVPIIAKVDTQSVQDVQDLKVSVLKTLKEQGVSIYTFRIEYDRLVHMAETGQTGGPPFAVSMVDPKPISDDPDDQITFKHPESELPLLRKLVLETQITNIRQFTVKKFINWRTKHLARQQQQQPSTMQHSHANGYFQHSQQQAQQQYQPQVVR</sequence>
<dbReference type="PROSITE" id="PS51719">
    <property type="entry name" value="G_SEPTIN"/>
    <property type="match status" value="1"/>
</dbReference>
<dbReference type="AlphaFoldDB" id="A0A9P6J7Y0"/>
<keyword evidence="1" id="KW-0342">GTP-binding</keyword>
<dbReference type="SUPFAM" id="SSF52540">
    <property type="entry name" value="P-loop containing nucleoside triphosphate hydrolases"/>
    <property type="match status" value="1"/>
</dbReference>
<dbReference type="InterPro" id="IPR027417">
    <property type="entry name" value="P-loop_NTPase"/>
</dbReference>
<organism evidence="4 5">
    <name type="scientific">Mortierella alpina</name>
    <name type="common">Oleaginous fungus</name>
    <name type="synonym">Mortierella renispora</name>
    <dbReference type="NCBI Taxonomy" id="64518"/>
    <lineage>
        <taxon>Eukaryota</taxon>
        <taxon>Fungi</taxon>
        <taxon>Fungi incertae sedis</taxon>
        <taxon>Mucoromycota</taxon>
        <taxon>Mortierellomycotina</taxon>
        <taxon>Mortierellomycetes</taxon>
        <taxon>Mortierellales</taxon>
        <taxon>Mortierellaceae</taxon>
        <taxon>Mortierella</taxon>
    </lineage>
</organism>
<feature type="compositionally biased region" description="Basic and acidic residues" evidence="2">
    <location>
        <begin position="67"/>
        <end position="80"/>
    </location>
</feature>
<keyword evidence="5" id="KW-1185">Reference proteome</keyword>
<evidence type="ECO:0000259" key="3">
    <source>
        <dbReference type="PROSITE" id="PS51719"/>
    </source>
</evidence>
<comment type="caution">
    <text evidence="4">The sequence shown here is derived from an EMBL/GenBank/DDBJ whole genome shotgun (WGS) entry which is preliminary data.</text>
</comment>
<reference evidence="4" key="1">
    <citation type="journal article" date="2020" name="Fungal Divers.">
        <title>Resolving the Mortierellaceae phylogeny through synthesis of multi-gene phylogenetics and phylogenomics.</title>
        <authorList>
            <person name="Vandepol N."/>
            <person name="Liber J."/>
            <person name="Desiro A."/>
            <person name="Na H."/>
            <person name="Kennedy M."/>
            <person name="Barry K."/>
            <person name="Grigoriev I.V."/>
            <person name="Miller A.N."/>
            <person name="O'Donnell K."/>
            <person name="Stajich J.E."/>
            <person name="Bonito G."/>
        </authorList>
    </citation>
    <scope>NUCLEOTIDE SEQUENCE</scope>
    <source>
        <strain evidence="4">CK1249</strain>
    </source>
</reference>
<evidence type="ECO:0000313" key="5">
    <source>
        <dbReference type="Proteomes" id="UP000738359"/>
    </source>
</evidence>
<dbReference type="PANTHER" id="PTHR18884">
    <property type="entry name" value="SEPTIN"/>
    <property type="match status" value="1"/>
</dbReference>
<evidence type="ECO:0000256" key="2">
    <source>
        <dbReference type="SAM" id="MobiDB-lite"/>
    </source>
</evidence>
<accession>A0A9P6J7Y0</accession>
<dbReference type="EMBL" id="JAAAHY010000346">
    <property type="protein sequence ID" value="KAF9964591.1"/>
    <property type="molecule type" value="Genomic_DNA"/>
</dbReference>
<name>A0A9P6J7Y0_MORAP</name>
<dbReference type="Pfam" id="PF00735">
    <property type="entry name" value="Septin"/>
    <property type="match status" value="1"/>
</dbReference>